<reference evidence="2" key="1">
    <citation type="journal article" date="2022" name="Arch. Microbiol.">
        <title>Pseudodesulfovibrio sediminis sp. nov., a mesophilic and neutrophilic sulfate-reducing bacterium isolated from sediment of a brackish lake.</title>
        <authorList>
            <person name="Takahashi A."/>
            <person name="Kojima H."/>
            <person name="Watanabe M."/>
            <person name="Fukui M."/>
        </authorList>
    </citation>
    <scope>NUCLEOTIDE SEQUENCE</scope>
    <source>
        <strain evidence="2">SF6</strain>
    </source>
</reference>
<dbReference type="InterPro" id="IPR000873">
    <property type="entry name" value="AMP-dep_synth/lig_dom"/>
</dbReference>
<organism evidence="2 3">
    <name type="scientific">Pseudodesulfovibrio sediminis</name>
    <dbReference type="NCBI Taxonomy" id="2810563"/>
    <lineage>
        <taxon>Bacteria</taxon>
        <taxon>Pseudomonadati</taxon>
        <taxon>Thermodesulfobacteriota</taxon>
        <taxon>Desulfovibrionia</taxon>
        <taxon>Desulfovibrionales</taxon>
        <taxon>Desulfovibrionaceae</taxon>
    </lineage>
</organism>
<dbReference type="SUPFAM" id="SSF56801">
    <property type="entry name" value="Acetyl-CoA synthetase-like"/>
    <property type="match status" value="1"/>
</dbReference>
<dbReference type="Gene3D" id="3.40.50.12780">
    <property type="entry name" value="N-terminal domain of ligase-like"/>
    <property type="match status" value="1"/>
</dbReference>
<dbReference type="EMBL" id="AP024485">
    <property type="protein sequence ID" value="BCS88052.1"/>
    <property type="molecule type" value="Genomic_DNA"/>
</dbReference>
<proteinExistence type="predicted"/>
<evidence type="ECO:0000313" key="3">
    <source>
        <dbReference type="Proteomes" id="UP001053296"/>
    </source>
</evidence>
<dbReference type="PANTHER" id="PTHR43845">
    <property type="entry name" value="BLR5969 PROTEIN"/>
    <property type="match status" value="1"/>
</dbReference>
<dbReference type="Proteomes" id="UP001053296">
    <property type="component" value="Chromosome"/>
</dbReference>
<dbReference type="NCBIfam" id="NF045666">
    <property type="entry name" value="DVU1553_fam_AMP"/>
    <property type="match status" value="1"/>
</dbReference>
<dbReference type="PANTHER" id="PTHR43845:SF1">
    <property type="entry name" value="BLR5969 PROTEIN"/>
    <property type="match status" value="1"/>
</dbReference>
<sequence length="436" mass="47822">MTTLKLDTCLMRRMGLPEGSTPPSFEAVRGWQARTLRDLVAHAQQRSPFYARHFDGVEADQIKNLDDFSRLPMLTADDVRRKPEDMLCVSQDEITRIVTLQSSGTTGEPKRIFYTSEDLEATVDYFHWGMSHLVGPGETAFVLMPGERPGGVGQLLMQALERAGARAVAHGVMEDSEAALDHLLQENGTCIVGPASHVNMLACAWQRRGLPKGRIKSVLLCWDATPDAVVRRVTDALGCRTYRHWGMIETGLGGAVECAPGAGMHLRETDVYLEIIDPKTGTPMPDGEFGEMVVSTPLKRGMPLIRYRTGDLGRILRGHCPCGTPLRRLDATICRIGGGTPLHTGTLELGELNEALFALPEVEDFVASYGDGLLRLEICSPETDSAKNVMKTLATIPVVRLNTNATQLNMEIVIRNTSEPAIHGLAKRQIMRVKGN</sequence>
<dbReference type="RefSeq" id="WP_229595369.1">
    <property type="nucleotide sequence ID" value="NZ_AP024485.1"/>
</dbReference>
<accession>A0ABM7P581</accession>
<gene>
    <name evidence="2" type="ORF">PSDVSF_12940</name>
</gene>
<evidence type="ECO:0000259" key="1">
    <source>
        <dbReference type="Pfam" id="PF00501"/>
    </source>
</evidence>
<evidence type="ECO:0000313" key="2">
    <source>
        <dbReference type="EMBL" id="BCS88052.1"/>
    </source>
</evidence>
<name>A0ABM7P581_9BACT</name>
<feature type="domain" description="AMP-dependent synthetase/ligase" evidence="1">
    <location>
        <begin position="101"/>
        <end position="297"/>
    </location>
</feature>
<keyword evidence="3" id="KW-1185">Reference proteome</keyword>
<dbReference type="InterPro" id="IPR042099">
    <property type="entry name" value="ANL_N_sf"/>
</dbReference>
<protein>
    <submittedName>
        <fullName evidence="2">AMP-binding protein</fullName>
    </submittedName>
</protein>
<dbReference type="Pfam" id="PF00501">
    <property type="entry name" value="AMP-binding"/>
    <property type="match status" value="1"/>
</dbReference>